<dbReference type="Pfam" id="PF00145">
    <property type="entry name" value="DNA_methylase"/>
    <property type="match status" value="1"/>
</dbReference>
<dbReference type="PROSITE" id="PS51679">
    <property type="entry name" value="SAM_MT_C5"/>
    <property type="match status" value="1"/>
</dbReference>
<evidence type="ECO:0000256" key="1">
    <source>
        <dbReference type="ARBA" id="ARBA00022603"/>
    </source>
</evidence>
<dbReference type="PANTHER" id="PTHR46098">
    <property type="entry name" value="TRNA (CYTOSINE(38)-C(5))-METHYLTRANSFERASE"/>
    <property type="match status" value="1"/>
</dbReference>
<evidence type="ECO:0000313" key="4">
    <source>
        <dbReference type="EMBL" id="QHT89366.1"/>
    </source>
</evidence>
<keyword evidence="1" id="KW-0489">Methyltransferase</keyword>
<evidence type="ECO:0000256" key="3">
    <source>
        <dbReference type="ARBA" id="ARBA00022691"/>
    </source>
</evidence>
<organism evidence="4">
    <name type="scientific">viral metagenome</name>
    <dbReference type="NCBI Taxonomy" id="1070528"/>
    <lineage>
        <taxon>unclassified sequences</taxon>
        <taxon>metagenomes</taxon>
        <taxon>organismal metagenomes</taxon>
    </lineage>
</organism>
<protein>
    <recommendedName>
        <fullName evidence="5">DNA (cytosine-5-)-methyltransferase</fullName>
    </recommendedName>
</protein>
<evidence type="ECO:0008006" key="5">
    <source>
        <dbReference type="Google" id="ProtNLM"/>
    </source>
</evidence>
<dbReference type="EMBL" id="MN740139">
    <property type="protein sequence ID" value="QHT89366.1"/>
    <property type="molecule type" value="Genomic_DNA"/>
</dbReference>
<dbReference type="Gene3D" id="3.90.120.10">
    <property type="entry name" value="DNA Methylase, subunit A, domain 2"/>
    <property type="match status" value="1"/>
</dbReference>
<dbReference type="InterPro" id="IPR029063">
    <property type="entry name" value="SAM-dependent_MTases_sf"/>
</dbReference>
<dbReference type="InterPro" id="IPR050750">
    <property type="entry name" value="C5-MTase"/>
</dbReference>
<evidence type="ECO:0000256" key="2">
    <source>
        <dbReference type="ARBA" id="ARBA00022679"/>
    </source>
</evidence>
<dbReference type="InterPro" id="IPR018117">
    <property type="entry name" value="C5_DNA_meth_AS"/>
</dbReference>
<dbReference type="InterPro" id="IPR001525">
    <property type="entry name" value="C5_MeTfrase"/>
</dbReference>
<keyword evidence="3" id="KW-0949">S-adenosyl-L-methionine</keyword>
<dbReference type="NCBIfam" id="TIGR00675">
    <property type="entry name" value="dcm"/>
    <property type="match status" value="1"/>
</dbReference>
<dbReference type="GO" id="GO:0032259">
    <property type="term" value="P:methylation"/>
    <property type="evidence" value="ECO:0007669"/>
    <property type="project" value="UniProtKB-KW"/>
</dbReference>
<dbReference type="Gene3D" id="3.40.50.150">
    <property type="entry name" value="Vaccinia Virus protein VP39"/>
    <property type="match status" value="1"/>
</dbReference>
<dbReference type="PRINTS" id="PR00105">
    <property type="entry name" value="C5METTRFRASE"/>
</dbReference>
<reference evidence="4" key="1">
    <citation type="journal article" date="2020" name="Nature">
        <title>Giant virus diversity and host interactions through global metagenomics.</title>
        <authorList>
            <person name="Schulz F."/>
            <person name="Roux S."/>
            <person name="Paez-Espino D."/>
            <person name="Jungbluth S."/>
            <person name="Walsh D.A."/>
            <person name="Denef V.J."/>
            <person name="McMahon K.D."/>
            <person name="Konstantinidis K.T."/>
            <person name="Eloe-Fadrosh E.A."/>
            <person name="Kyrpides N.C."/>
            <person name="Woyke T."/>
        </authorList>
    </citation>
    <scope>NUCLEOTIDE SEQUENCE</scope>
    <source>
        <strain evidence="4">GVMAG-M-3300023184-60</strain>
    </source>
</reference>
<proteinExistence type="predicted"/>
<sequence>MDYFTKTREELITICKENNIKGYSSKKKDDIIKLLSTISDDTEDTEEKEDNHTRTNHKFTFIDLFCGIGGFHQALKNIDGECVFACDIDDNCRIIYEKNYGIKPKSDITKIKIDEIPYFDVLCGGFPCQPFSKAGFQKGFDDDRGNLFFNVCNIIKTHMPKYLLLENVRNLATHDEGNTWKVIYESIDTLGYYTYEMPVILNTLHFNIPQNRERVIIMCKRKDLGELQTLPIIPKNPKHNLTRYIKDFLCDKKDTEKYLINGKMKDIEIIWDIFIKLLIENKIDIPKFPIWTDWWDNIYEDDDTFYIKYKSWIDKNRDFYNNNKAILEDWLITSRTNKNWFGSVRKFEWQAGNLLDNDSMNNVLWSARGSGIRVKRCDYIPTLVAMAMIPVYGPESRKLSPRELLRLQSFPDTFQYNEKNIYKQVGNSVNVRMIERCARFLIDNEELL</sequence>
<dbReference type="GO" id="GO:0008168">
    <property type="term" value="F:methyltransferase activity"/>
    <property type="evidence" value="ECO:0007669"/>
    <property type="project" value="UniProtKB-KW"/>
</dbReference>
<dbReference type="PANTHER" id="PTHR46098:SF1">
    <property type="entry name" value="TRNA (CYTOSINE(38)-C(5))-METHYLTRANSFERASE"/>
    <property type="match status" value="1"/>
</dbReference>
<name>A0A6C0IAJ5_9ZZZZ</name>
<dbReference type="PROSITE" id="PS00094">
    <property type="entry name" value="C5_MTASE_1"/>
    <property type="match status" value="1"/>
</dbReference>
<dbReference type="SUPFAM" id="SSF53335">
    <property type="entry name" value="S-adenosyl-L-methionine-dependent methyltransferases"/>
    <property type="match status" value="1"/>
</dbReference>
<dbReference type="AlphaFoldDB" id="A0A6C0IAJ5"/>
<accession>A0A6C0IAJ5</accession>
<keyword evidence="2" id="KW-0808">Transferase</keyword>